<dbReference type="GO" id="GO:0005886">
    <property type="term" value="C:plasma membrane"/>
    <property type="evidence" value="ECO:0007669"/>
    <property type="project" value="TreeGrafter"/>
</dbReference>
<evidence type="ECO:0000256" key="4">
    <source>
        <dbReference type="ARBA" id="ARBA00022461"/>
    </source>
</evidence>
<organism evidence="14">
    <name type="scientific">Oppiella nova</name>
    <dbReference type="NCBI Taxonomy" id="334625"/>
    <lineage>
        <taxon>Eukaryota</taxon>
        <taxon>Metazoa</taxon>
        <taxon>Ecdysozoa</taxon>
        <taxon>Arthropoda</taxon>
        <taxon>Chelicerata</taxon>
        <taxon>Arachnida</taxon>
        <taxon>Acari</taxon>
        <taxon>Acariformes</taxon>
        <taxon>Sarcoptiformes</taxon>
        <taxon>Oribatida</taxon>
        <taxon>Brachypylina</taxon>
        <taxon>Oppioidea</taxon>
        <taxon>Oppiidae</taxon>
        <taxon>Oppiella</taxon>
    </lineage>
</organism>
<keyword evidence="5 12" id="KW-0812">Transmembrane</keyword>
<keyword evidence="8 12" id="KW-0406">Ion transport</keyword>
<evidence type="ECO:0000256" key="12">
    <source>
        <dbReference type="RuleBase" id="RU000679"/>
    </source>
</evidence>
<dbReference type="InterPro" id="IPR001873">
    <property type="entry name" value="ENaC"/>
</dbReference>
<feature type="transmembrane region" description="Helical" evidence="13">
    <location>
        <begin position="450"/>
        <end position="473"/>
    </location>
</feature>
<keyword evidence="10 12" id="KW-0739">Sodium transport</keyword>
<evidence type="ECO:0000256" key="13">
    <source>
        <dbReference type="SAM" id="Phobius"/>
    </source>
</evidence>
<protein>
    <submittedName>
        <fullName evidence="14">Uncharacterized protein</fullName>
    </submittedName>
</protein>
<keyword evidence="11 12" id="KW-0407">Ion channel</keyword>
<evidence type="ECO:0000256" key="2">
    <source>
        <dbReference type="ARBA" id="ARBA00007193"/>
    </source>
</evidence>
<evidence type="ECO:0000313" key="14">
    <source>
        <dbReference type="EMBL" id="CAD7650749.1"/>
    </source>
</evidence>
<keyword evidence="4 12" id="KW-0894">Sodium channel</keyword>
<comment type="similarity">
    <text evidence="2 12">Belongs to the amiloride-sensitive sodium channel (TC 1.A.6) family.</text>
</comment>
<keyword evidence="9 13" id="KW-0472">Membrane</keyword>
<keyword evidence="15" id="KW-1185">Reference proteome</keyword>
<dbReference type="Gene3D" id="1.10.287.770">
    <property type="entry name" value="YojJ-like"/>
    <property type="match status" value="1"/>
</dbReference>
<keyword evidence="6 13" id="KW-1133">Transmembrane helix</keyword>
<dbReference type="Pfam" id="PF00858">
    <property type="entry name" value="ASC"/>
    <property type="match status" value="1"/>
</dbReference>
<name>A0A7R9M1X5_9ACAR</name>
<gene>
    <name evidence="14" type="ORF">ONB1V03_LOCUS7970</name>
</gene>
<evidence type="ECO:0000313" key="15">
    <source>
        <dbReference type="Proteomes" id="UP000728032"/>
    </source>
</evidence>
<dbReference type="OrthoDB" id="6507091at2759"/>
<dbReference type="PANTHER" id="PTHR11690">
    <property type="entry name" value="AMILORIDE-SENSITIVE SODIUM CHANNEL-RELATED"/>
    <property type="match status" value="1"/>
</dbReference>
<evidence type="ECO:0000256" key="3">
    <source>
        <dbReference type="ARBA" id="ARBA00022448"/>
    </source>
</evidence>
<evidence type="ECO:0000256" key="6">
    <source>
        <dbReference type="ARBA" id="ARBA00022989"/>
    </source>
</evidence>
<accession>A0A7R9M1X5</accession>
<evidence type="ECO:0000256" key="11">
    <source>
        <dbReference type="ARBA" id="ARBA00023303"/>
    </source>
</evidence>
<keyword evidence="7" id="KW-0915">Sodium</keyword>
<dbReference type="EMBL" id="OC919133">
    <property type="protein sequence ID" value="CAD7650749.1"/>
    <property type="molecule type" value="Genomic_DNA"/>
</dbReference>
<dbReference type="EMBL" id="CAJPVJ010004308">
    <property type="protein sequence ID" value="CAG2168481.1"/>
    <property type="molecule type" value="Genomic_DNA"/>
</dbReference>
<sequence length="516" mass="60945">MMEFDEQGKQLPAVNENSIRYQIRRKWNSLTIRKKRRLFIKIILFVCCLSALTYHAILLFSQYFSGKTVVSIRLDRIRPDTMPAITLCLPYGLRMDGMARRFPPLKAKYSEYKRLMDSINDYDYKNETLKDYLIDIFKNFTRFYDKQNMSLDYMFDSDVSIPYDLWKDSEKLVTPGDKVDDFLIKLELIGVRNNMVMQHVDMHPVVSVVAERPSHIRKCFTFFSELNPAWRNIKFNLNEVTLIFRHNKYWFPPNMYETPSGKNKIHFSIHSANATPYDLRSENFINLKMDHTYQVAFSTIKTIRLKPPYETNCHDYDPDNIFERERTRSDCRYKCFEMELVGRKDCCIDTNKNRQTCRKCTLWSTNFIQHHFAQRSHMCPYGLRDDCALVADDMCEELCQKSCHTCYYNVDIKDKNRIQGRDPWDKVLYIELAHNPLLDQTVEHSPEMSFISFIANMGGLIGMWLGLSAFIILETVMKLALAHRYGFQKPTSDFLSFISFIANMGTDRLVLLIKNY</sequence>
<dbReference type="PRINTS" id="PR01078">
    <property type="entry name" value="AMINACHANNEL"/>
</dbReference>
<dbReference type="PANTHER" id="PTHR11690:SF248">
    <property type="entry name" value="PICKPOCKET 17, ISOFORM A"/>
    <property type="match status" value="1"/>
</dbReference>
<dbReference type="Proteomes" id="UP000728032">
    <property type="component" value="Unassembled WGS sequence"/>
</dbReference>
<dbReference type="AlphaFoldDB" id="A0A7R9M1X5"/>
<evidence type="ECO:0000256" key="5">
    <source>
        <dbReference type="ARBA" id="ARBA00022692"/>
    </source>
</evidence>
<feature type="transmembrane region" description="Helical" evidence="13">
    <location>
        <begin position="38"/>
        <end position="64"/>
    </location>
</feature>
<dbReference type="GO" id="GO:0015280">
    <property type="term" value="F:ligand-gated sodium channel activity"/>
    <property type="evidence" value="ECO:0007669"/>
    <property type="project" value="TreeGrafter"/>
</dbReference>
<evidence type="ECO:0000256" key="9">
    <source>
        <dbReference type="ARBA" id="ARBA00023136"/>
    </source>
</evidence>
<keyword evidence="3 12" id="KW-0813">Transport</keyword>
<reference evidence="14" key="1">
    <citation type="submission" date="2020-11" db="EMBL/GenBank/DDBJ databases">
        <authorList>
            <person name="Tran Van P."/>
        </authorList>
    </citation>
    <scope>NUCLEOTIDE SEQUENCE</scope>
</reference>
<evidence type="ECO:0000256" key="7">
    <source>
        <dbReference type="ARBA" id="ARBA00023053"/>
    </source>
</evidence>
<proteinExistence type="inferred from homology"/>
<evidence type="ECO:0000256" key="8">
    <source>
        <dbReference type="ARBA" id="ARBA00023065"/>
    </source>
</evidence>
<evidence type="ECO:0000256" key="1">
    <source>
        <dbReference type="ARBA" id="ARBA00004141"/>
    </source>
</evidence>
<evidence type="ECO:0000256" key="10">
    <source>
        <dbReference type="ARBA" id="ARBA00023201"/>
    </source>
</evidence>
<comment type="subcellular location">
    <subcellularLocation>
        <location evidence="1">Membrane</location>
        <topology evidence="1">Multi-pass membrane protein</topology>
    </subcellularLocation>
</comment>